<proteinExistence type="predicted"/>
<accession>A0A167X7L8</accession>
<feature type="chain" id="PRO_5007894270" evidence="1">
    <location>
        <begin position="25"/>
        <end position="98"/>
    </location>
</feature>
<dbReference type="Proteomes" id="UP000076532">
    <property type="component" value="Unassembled WGS sequence"/>
</dbReference>
<sequence>MRTTATSFFAVLATMGFAAARACADCPTSIVMKSETLTLRGQAQNTEEEPRVCGYANSDGTSETACGYDDRGKLGLDLDTACPRTTTTYNSTSCIIKY</sequence>
<name>A0A167X7L8_9AGAM</name>
<feature type="signal peptide" evidence="1">
    <location>
        <begin position="1"/>
        <end position="24"/>
    </location>
</feature>
<organism evidence="2 3">
    <name type="scientific">Athelia psychrophila</name>
    <dbReference type="NCBI Taxonomy" id="1759441"/>
    <lineage>
        <taxon>Eukaryota</taxon>
        <taxon>Fungi</taxon>
        <taxon>Dikarya</taxon>
        <taxon>Basidiomycota</taxon>
        <taxon>Agaricomycotina</taxon>
        <taxon>Agaricomycetes</taxon>
        <taxon>Agaricomycetidae</taxon>
        <taxon>Atheliales</taxon>
        <taxon>Atheliaceae</taxon>
        <taxon>Athelia</taxon>
    </lineage>
</organism>
<keyword evidence="3" id="KW-1185">Reference proteome</keyword>
<dbReference type="AlphaFoldDB" id="A0A167X7L8"/>
<gene>
    <name evidence="2" type="ORF">FIBSPDRAFT_876034</name>
</gene>
<protein>
    <submittedName>
        <fullName evidence="2">Uncharacterized protein</fullName>
    </submittedName>
</protein>
<evidence type="ECO:0000313" key="3">
    <source>
        <dbReference type="Proteomes" id="UP000076532"/>
    </source>
</evidence>
<evidence type="ECO:0000256" key="1">
    <source>
        <dbReference type="SAM" id="SignalP"/>
    </source>
</evidence>
<reference evidence="2 3" key="1">
    <citation type="journal article" date="2016" name="Mol. Biol. Evol.">
        <title>Comparative Genomics of Early-Diverging Mushroom-Forming Fungi Provides Insights into the Origins of Lignocellulose Decay Capabilities.</title>
        <authorList>
            <person name="Nagy L.G."/>
            <person name="Riley R."/>
            <person name="Tritt A."/>
            <person name="Adam C."/>
            <person name="Daum C."/>
            <person name="Floudas D."/>
            <person name="Sun H."/>
            <person name="Yadav J.S."/>
            <person name="Pangilinan J."/>
            <person name="Larsson K.H."/>
            <person name="Matsuura K."/>
            <person name="Barry K."/>
            <person name="Labutti K."/>
            <person name="Kuo R."/>
            <person name="Ohm R.A."/>
            <person name="Bhattacharya S.S."/>
            <person name="Shirouzu T."/>
            <person name="Yoshinaga Y."/>
            <person name="Martin F.M."/>
            <person name="Grigoriev I.V."/>
            <person name="Hibbett D.S."/>
        </authorList>
    </citation>
    <scope>NUCLEOTIDE SEQUENCE [LARGE SCALE GENOMIC DNA]</scope>
    <source>
        <strain evidence="2 3">CBS 109695</strain>
    </source>
</reference>
<keyword evidence="1" id="KW-0732">Signal</keyword>
<feature type="non-terminal residue" evidence="2">
    <location>
        <position position="98"/>
    </location>
</feature>
<evidence type="ECO:0000313" key="2">
    <source>
        <dbReference type="EMBL" id="KZP06909.1"/>
    </source>
</evidence>
<dbReference type="EMBL" id="KV417768">
    <property type="protein sequence ID" value="KZP06909.1"/>
    <property type="molecule type" value="Genomic_DNA"/>
</dbReference>